<evidence type="ECO:0000313" key="3">
    <source>
        <dbReference type="EMBL" id="QIK79094.1"/>
    </source>
</evidence>
<keyword evidence="1" id="KW-0732">Signal</keyword>
<feature type="domain" description="Ice-binding protein C-terminal" evidence="2">
    <location>
        <begin position="188"/>
        <end position="213"/>
    </location>
</feature>
<evidence type="ECO:0000313" key="4">
    <source>
        <dbReference type="Proteomes" id="UP000503222"/>
    </source>
</evidence>
<dbReference type="AlphaFoldDB" id="A0A6G7YQT8"/>
<accession>A0A6G7YQT8</accession>
<reference evidence="3 4" key="1">
    <citation type="submission" date="2020-03" db="EMBL/GenBank/DDBJ databases">
        <title>Sphingomonas sp. nov., isolated from fish.</title>
        <authorList>
            <person name="Hyun D.-W."/>
            <person name="Bae J.-W."/>
        </authorList>
    </citation>
    <scope>NUCLEOTIDE SEQUENCE [LARGE SCALE GENOMIC DNA]</scope>
    <source>
        <strain evidence="3 4">HDW15B</strain>
    </source>
</reference>
<evidence type="ECO:0000256" key="1">
    <source>
        <dbReference type="SAM" id="SignalP"/>
    </source>
</evidence>
<protein>
    <submittedName>
        <fullName evidence="3">PEPxxWA-CTERM sorting domain-containing protein</fullName>
    </submittedName>
</protein>
<dbReference type="KEGG" id="spii:G7077_09495"/>
<sequence>MGRKLLLATAAALTFIGAASANAQVNVTFDEGNGGLSSGEVSLATFDPGSTGGVTGGFHVLTGDVPGLGADPAVGGQGDPYLAVFGGETATFDFTSFAGGGLSQLGLDYGSADAFNIFTLFLTGGLVSSVTFNGDDIVALGSADGDQSSPRTNGRLTFFADAGTTITGLSLFSGGNSLETDNYGVTSAVPEAATWAMMLLGFGGIGFSMRRGRRSSRGGLLQAA</sequence>
<dbReference type="Pfam" id="PF07589">
    <property type="entry name" value="PEP-CTERM"/>
    <property type="match status" value="1"/>
</dbReference>
<feature type="chain" id="PRO_5026195509" evidence="1">
    <location>
        <begin position="24"/>
        <end position="224"/>
    </location>
</feature>
<dbReference type="InterPro" id="IPR013424">
    <property type="entry name" value="Ice-binding_C"/>
</dbReference>
<name>A0A6G7YQT8_9SPHN</name>
<dbReference type="Proteomes" id="UP000503222">
    <property type="component" value="Chromosome"/>
</dbReference>
<evidence type="ECO:0000259" key="2">
    <source>
        <dbReference type="Pfam" id="PF07589"/>
    </source>
</evidence>
<keyword evidence="4" id="KW-1185">Reference proteome</keyword>
<dbReference type="NCBIfam" id="NF035944">
    <property type="entry name" value="PEPxxWA-CTERM"/>
    <property type="match status" value="1"/>
</dbReference>
<gene>
    <name evidence="3" type="ORF">G7077_09495</name>
</gene>
<organism evidence="3 4">
    <name type="scientific">Sphingomonas piscis</name>
    <dbReference type="NCBI Taxonomy" id="2714943"/>
    <lineage>
        <taxon>Bacteria</taxon>
        <taxon>Pseudomonadati</taxon>
        <taxon>Pseudomonadota</taxon>
        <taxon>Alphaproteobacteria</taxon>
        <taxon>Sphingomonadales</taxon>
        <taxon>Sphingomonadaceae</taxon>
        <taxon>Sphingomonas</taxon>
    </lineage>
</organism>
<proteinExistence type="predicted"/>
<feature type="signal peptide" evidence="1">
    <location>
        <begin position="1"/>
        <end position="23"/>
    </location>
</feature>
<dbReference type="EMBL" id="CP049869">
    <property type="protein sequence ID" value="QIK79094.1"/>
    <property type="molecule type" value="Genomic_DNA"/>
</dbReference>